<dbReference type="GO" id="GO:0005254">
    <property type="term" value="F:chloride channel activity"/>
    <property type="evidence" value="ECO:0007669"/>
    <property type="project" value="TreeGrafter"/>
</dbReference>
<evidence type="ECO:0000259" key="7">
    <source>
        <dbReference type="Pfam" id="PF04547"/>
    </source>
</evidence>
<dbReference type="InterPro" id="IPR007632">
    <property type="entry name" value="Anoctamin"/>
</dbReference>
<accession>A0A210QFS1</accession>
<dbReference type="PANTHER" id="PTHR12308:SF84">
    <property type="entry name" value="ANOCTAMIN"/>
    <property type="match status" value="1"/>
</dbReference>
<evidence type="ECO:0000256" key="5">
    <source>
        <dbReference type="ARBA" id="ARBA00023136"/>
    </source>
</evidence>
<dbReference type="OrthoDB" id="296386at2759"/>
<evidence type="ECO:0000256" key="6">
    <source>
        <dbReference type="RuleBase" id="RU280814"/>
    </source>
</evidence>
<keyword evidence="4 6" id="KW-1133">Transmembrane helix</keyword>
<comment type="similarity">
    <text evidence="2 6">Belongs to the anoctamin family.</text>
</comment>
<feature type="transmembrane region" description="Helical" evidence="6">
    <location>
        <begin position="168"/>
        <end position="189"/>
    </location>
</feature>
<feature type="domain" description="Anoctamin transmembrane" evidence="7">
    <location>
        <begin position="155"/>
        <end position="203"/>
    </location>
</feature>
<proteinExistence type="inferred from homology"/>
<protein>
    <recommendedName>
        <fullName evidence="6">Anoctamin</fullName>
    </recommendedName>
</protein>
<dbReference type="Gene3D" id="3.40.50.300">
    <property type="entry name" value="P-loop containing nucleotide triphosphate hydrolases"/>
    <property type="match status" value="1"/>
</dbReference>
<comment type="caution">
    <text evidence="8">The sequence shown here is derived from an EMBL/GenBank/DDBJ whole genome shotgun (WGS) entry which is preliminary data.</text>
</comment>
<evidence type="ECO:0000256" key="3">
    <source>
        <dbReference type="ARBA" id="ARBA00022692"/>
    </source>
</evidence>
<keyword evidence="5 6" id="KW-0472">Membrane</keyword>
<comment type="caution">
    <text evidence="6">Lacks conserved residue(s) required for the propagation of feature annotation.</text>
</comment>
<evidence type="ECO:0000256" key="1">
    <source>
        <dbReference type="ARBA" id="ARBA00004141"/>
    </source>
</evidence>
<dbReference type="SUPFAM" id="SSF52540">
    <property type="entry name" value="P-loop containing nucleoside triphosphate hydrolases"/>
    <property type="match status" value="1"/>
</dbReference>
<keyword evidence="9" id="KW-1185">Reference proteome</keyword>
<sequence length="235" mass="26633">MEGSPWKEGLQLHEYKAGTPSQKTYFAELWDVGGSTSLENSCAIFDNPVHGNILVHNLTNRKSHHNLRKWLQEVLNCDNPKDNNGYGYSADQSMKGYANFSLAVFNVNDFQAKSVPDDPQFDIFGNVTYCRYRDYRRPATNHVGDAGVGTGEEYTFTLVYWHILAARLAFIVVFENLIILATWLVMYLIPDMPGSVKLQMLRENFLAKEALYTAETVMKARRGNDNATNATNTLF</sequence>
<dbReference type="InterPro" id="IPR049452">
    <property type="entry name" value="Anoctamin_TM"/>
</dbReference>
<dbReference type="EMBL" id="NEDP02003858">
    <property type="protein sequence ID" value="OWF47596.1"/>
    <property type="molecule type" value="Genomic_DNA"/>
</dbReference>
<evidence type="ECO:0000256" key="4">
    <source>
        <dbReference type="ARBA" id="ARBA00022989"/>
    </source>
</evidence>
<dbReference type="GO" id="GO:0005886">
    <property type="term" value="C:plasma membrane"/>
    <property type="evidence" value="ECO:0007669"/>
    <property type="project" value="TreeGrafter"/>
</dbReference>
<comment type="subcellular location">
    <subcellularLocation>
        <location evidence="1 6">Membrane</location>
        <topology evidence="1 6">Multi-pass membrane protein</topology>
    </subcellularLocation>
</comment>
<name>A0A210QFS1_MIZYE</name>
<evidence type="ECO:0000313" key="9">
    <source>
        <dbReference type="Proteomes" id="UP000242188"/>
    </source>
</evidence>
<dbReference type="InterPro" id="IPR027417">
    <property type="entry name" value="P-loop_NTPase"/>
</dbReference>
<dbReference type="PANTHER" id="PTHR12308">
    <property type="entry name" value="ANOCTAMIN"/>
    <property type="match status" value="1"/>
</dbReference>
<evidence type="ECO:0000313" key="8">
    <source>
        <dbReference type="EMBL" id="OWF47596.1"/>
    </source>
</evidence>
<reference evidence="8 9" key="1">
    <citation type="journal article" date="2017" name="Nat. Ecol. Evol.">
        <title>Scallop genome provides insights into evolution of bilaterian karyotype and development.</title>
        <authorList>
            <person name="Wang S."/>
            <person name="Zhang J."/>
            <person name="Jiao W."/>
            <person name="Li J."/>
            <person name="Xun X."/>
            <person name="Sun Y."/>
            <person name="Guo X."/>
            <person name="Huan P."/>
            <person name="Dong B."/>
            <person name="Zhang L."/>
            <person name="Hu X."/>
            <person name="Sun X."/>
            <person name="Wang J."/>
            <person name="Zhao C."/>
            <person name="Wang Y."/>
            <person name="Wang D."/>
            <person name="Huang X."/>
            <person name="Wang R."/>
            <person name="Lv J."/>
            <person name="Li Y."/>
            <person name="Zhang Z."/>
            <person name="Liu B."/>
            <person name="Lu W."/>
            <person name="Hui Y."/>
            <person name="Liang J."/>
            <person name="Zhou Z."/>
            <person name="Hou R."/>
            <person name="Li X."/>
            <person name="Liu Y."/>
            <person name="Li H."/>
            <person name="Ning X."/>
            <person name="Lin Y."/>
            <person name="Zhao L."/>
            <person name="Xing Q."/>
            <person name="Dou J."/>
            <person name="Li Y."/>
            <person name="Mao J."/>
            <person name="Guo H."/>
            <person name="Dou H."/>
            <person name="Li T."/>
            <person name="Mu C."/>
            <person name="Jiang W."/>
            <person name="Fu Q."/>
            <person name="Fu X."/>
            <person name="Miao Y."/>
            <person name="Liu J."/>
            <person name="Yu Q."/>
            <person name="Li R."/>
            <person name="Liao H."/>
            <person name="Li X."/>
            <person name="Kong Y."/>
            <person name="Jiang Z."/>
            <person name="Chourrout D."/>
            <person name="Li R."/>
            <person name="Bao Z."/>
        </authorList>
    </citation>
    <scope>NUCLEOTIDE SEQUENCE [LARGE SCALE GENOMIC DNA]</scope>
    <source>
        <strain evidence="8 9">PY_sf001</strain>
    </source>
</reference>
<keyword evidence="3 6" id="KW-0812">Transmembrane</keyword>
<dbReference type="AlphaFoldDB" id="A0A210QFS1"/>
<dbReference type="Pfam" id="PF04547">
    <property type="entry name" value="Anoctamin"/>
    <property type="match status" value="1"/>
</dbReference>
<evidence type="ECO:0000256" key="2">
    <source>
        <dbReference type="ARBA" id="ARBA00009671"/>
    </source>
</evidence>
<dbReference type="Proteomes" id="UP000242188">
    <property type="component" value="Unassembled WGS sequence"/>
</dbReference>
<gene>
    <name evidence="8" type="ORF">KP79_PYT06799</name>
</gene>
<organism evidence="8 9">
    <name type="scientific">Mizuhopecten yessoensis</name>
    <name type="common">Japanese scallop</name>
    <name type="synonym">Patinopecten yessoensis</name>
    <dbReference type="NCBI Taxonomy" id="6573"/>
    <lineage>
        <taxon>Eukaryota</taxon>
        <taxon>Metazoa</taxon>
        <taxon>Spiralia</taxon>
        <taxon>Lophotrochozoa</taxon>
        <taxon>Mollusca</taxon>
        <taxon>Bivalvia</taxon>
        <taxon>Autobranchia</taxon>
        <taxon>Pteriomorphia</taxon>
        <taxon>Pectinida</taxon>
        <taxon>Pectinoidea</taxon>
        <taxon>Pectinidae</taxon>
        <taxon>Mizuhopecten</taxon>
    </lineage>
</organism>